<dbReference type="Proteomes" id="UP000676336">
    <property type="component" value="Unassembled WGS sequence"/>
</dbReference>
<evidence type="ECO:0000313" key="1">
    <source>
        <dbReference type="EMBL" id="CAF4297320.1"/>
    </source>
</evidence>
<protein>
    <submittedName>
        <fullName evidence="2">Uncharacterized protein</fullName>
    </submittedName>
</protein>
<evidence type="ECO:0000313" key="3">
    <source>
        <dbReference type="Proteomes" id="UP000676336"/>
    </source>
</evidence>
<feature type="non-terminal residue" evidence="2">
    <location>
        <position position="94"/>
    </location>
</feature>
<dbReference type="AlphaFoldDB" id="A0A8S2TUD5"/>
<accession>A0A8S2TUD5</accession>
<organism evidence="2 3">
    <name type="scientific">Rotaria magnacalcarata</name>
    <dbReference type="NCBI Taxonomy" id="392030"/>
    <lineage>
        <taxon>Eukaryota</taxon>
        <taxon>Metazoa</taxon>
        <taxon>Spiralia</taxon>
        <taxon>Gnathifera</taxon>
        <taxon>Rotifera</taxon>
        <taxon>Eurotatoria</taxon>
        <taxon>Bdelloidea</taxon>
        <taxon>Philodinida</taxon>
        <taxon>Philodinidae</taxon>
        <taxon>Rotaria</taxon>
    </lineage>
</organism>
<comment type="caution">
    <text evidence="2">The sequence shown here is derived from an EMBL/GenBank/DDBJ whole genome shotgun (WGS) entry which is preliminary data.</text>
</comment>
<proteinExistence type="predicted"/>
<name>A0A8S2TUD5_9BILA</name>
<evidence type="ECO:0000313" key="2">
    <source>
        <dbReference type="EMBL" id="CAF4298696.1"/>
    </source>
</evidence>
<reference evidence="2" key="1">
    <citation type="submission" date="2021-02" db="EMBL/GenBank/DDBJ databases">
        <authorList>
            <person name="Nowell W R."/>
        </authorList>
    </citation>
    <scope>NUCLEOTIDE SEQUENCE</scope>
</reference>
<dbReference type="EMBL" id="CAJOBI010035581">
    <property type="protein sequence ID" value="CAF4297320.1"/>
    <property type="molecule type" value="Genomic_DNA"/>
</dbReference>
<sequence length="94" mass="10563">MQAAVDCGQSVNNKSNGFHVSEPIVVLTKLCIHDDILKYVLTESSVENLKAKSRLQFFCELLFKFRGALASDNELDQLSLTALFNIIWSISFHT</sequence>
<gene>
    <name evidence="1" type="ORF">SMN809_LOCUS25942</name>
    <name evidence="2" type="ORF">SMN809_LOCUS25999</name>
</gene>
<dbReference type="EMBL" id="CAJOBI010035825">
    <property type="protein sequence ID" value="CAF4298696.1"/>
    <property type="molecule type" value="Genomic_DNA"/>
</dbReference>